<dbReference type="EMBL" id="CM003611">
    <property type="protein sequence ID" value="KYP60446.1"/>
    <property type="molecule type" value="Genomic_DNA"/>
</dbReference>
<evidence type="ECO:0000313" key="3">
    <source>
        <dbReference type="Proteomes" id="UP000075243"/>
    </source>
</evidence>
<reference evidence="2 3" key="1">
    <citation type="journal article" date="2012" name="Nat. Biotechnol.">
        <title>Draft genome sequence of pigeonpea (Cajanus cajan), an orphan legume crop of resource-poor farmers.</title>
        <authorList>
            <person name="Varshney R.K."/>
            <person name="Chen W."/>
            <person name="Li Y."/>
            <person name="Bharti A.K."/>
            <person name="Saxena R.K."/>
            <person name="Schlueter J.A."/>
            <person name="Donoghue M.T."/>
            <person name="Azam S."/>
            <person name="Fan G."/>
            <person name="Whaley A.M."/>
            <person name="Farmer A.D."/>
            <person name="Sheridan J."/>
            <person name="Iwata A."/>
            <person name="Tuteja R."/>
            <person name="Penmetsa R.V."/>
            <person name="Wu W."/>
            <person name="Upadhyaya H.D."/>
            <person name="Yang S.P."/>
            <person name="Shah T."/>
            <person name="Saxena K.B."/>
            <person name="Michael T."/>
            <person name="McCombie W.R."/>
            <person name="Yang B."/>
            <person name="Zhang G."/>
            <person name="Yang H."/>
            <person name="Wang J."/>
            <person name="Spillane C."/>
            <person name="Cook D.R."/>
            <person name="May G.D."/>
            <person name="Xu X."/>
            <person name="Jackson S.A."/>
        </authorList>
    </citation>
    <scope>NUCLEOTIDE SEQUENCE [LARGE SCALE GENOMIC DNA]</scope>
    <source>
        <strain evidence="3">cv. Asha</strain>
    </source>
</reference>
<evidence type="ECO:0000256" key="1">
    <source>
        <dbReference type="SAM" id="MobiDB-lite"/>
    </source>
</evidence>
<name>A0A151T070_CAJCA</name>
<dbReference type="PANTHER" id="PTHR34222">
    <property type="entry name" value="GAG_PRE-INTEGRS DOMAIN-CONTAINING PROTEIN"/>
    <property type="match status" value="1"/>
</dbReference>
<dbReference type="Proteomes" id="UP000075243">
    <property type="component" value="Chromosome 9"/>
</dbReference>
<dbReference type="Gramene" id="C.cajan_22195.t">
    <property type="protein sequence ID" value="C.cajan_22195.t.cds1"/>
    <property type="gene ID" value="C.cajan_22195"/>
</dbReference>
<dbReference type="OMA" id="DRPICAH"/>
<organism evidence="2 3">
    <name type="scientific">Cajanus cajan</name>
    <name type="common">Pigeon pea</name>
    <name type="synonym">Cajanus indicus</name>
    <dbReference type="NCBI Taxonomy" id="3821"/>
    <lineage>
        <taxon>Eukaryota</taxon>
        <taxon>Viridiplantae</taxon>
        <taxon>Streptophyta</taxon>
        <taxon>Embryophyta</taxon>
        <taxon>Tracheophyta</taxon>
        <taxon>Spermatophyta</taxon>
        <taxon>Magnoliopsida</taxon>
        <taxon>eudicotyledons</taxon>
        <taxon>Gunneridae</taxon>
        <taxon>Pentapetalae</taxon>
        <taxon>rosids</taxon>
        <taxon>fabids</taxon>
        <taxon>Fabales</taxon>
        <taxon>Fabaceae</taxon>
        <taxon>Papilionoideae</taxon>
        <taxon>50 kb inversion clade</taxon>
        <taxon>NPAAA clade</taxon>
        <taxon>indigoferoid/millettioid clade</taxon>
        <taxon>Phaseoleae</taxon>
        <taxon>Cajanus</taxon>
    </lineage>
</organism>
<evidence type="ECO:0000313" key="2">
    <source>
        <dbReference type="EMBL" id="KYP60446.1"/>
    </source>
</evidence>
<sequence>QILSMDPFPPITRIFSLVVQEEKQHEIGSIASSETSPAFAVKGITDSKAQKDRPICAHCGITGHTKSQCYRLHGFPPHYRKNKSNSSSKQASSSANVNQVSFSASSQDSVSTQF</sequence>
<accession>A0A151T070</accession>
<gene>
    <name evidence="2" type="ORF">KK1_022852</name>
</gene>
<dbReference type="AlphaFoldDB" id="A0A151T070"/>
<protein>
    <recommendedName>
        <fullName evidence="4">CCHC-type domain-containing protein</fullName>
    </recommendedName>
</protein>
<feature type="non-terminal residue" evidence="2">
    <location>
        <position position="1"/>
    </location>
</feature>
<keyword evidence="3" id="KW-1185">Reference proteome</keyword>
<feature type="region of interest" description="Disordered" evidence="1">
    <location>
        <begin position="80"/>
        <end position="114"/>
    </location>
</feature>
<proteinExistence type="predicted"/>
<evidence type="ECO:0008006" key="4">
    <source>
        <dbReference type="Google" id="ProtNLM"/>
    </source>
</evidence>
<dbReference type="PANTHER" id="PTHR34222:SF99">
    <property type="entry name" value="PROTEIN, PUTATIVE-RELATED"/>
    <property type="match status" value="1"/>
</dbReference>
<feature type="compositionally biased region" description="Low complexity" evidence="1">
    <location>
        <begin position="84"/>
        <end position="114"/>
    </location>
</feature>